<dbReference type="EMBL" id="BSYO01000015">
    <property type="protein sequence ID" value="GMH15757.1"/>
    <property type="molecule type" value="Genomic_DNA"/>
</dbReference>
<dbReference type="Proteomes" id="UP001279734">
    <property type="component" value="Unassembled WGS sequence"/>
</dbReference>
<gene>
    <name evidence="1" type="ORF">Nepgr_017598</name>
</gene>
<comment type="caution">
    <text evidence="1">The sequence shown here is derived from an EMBL/GenBank/DDBJ whole genome shotgun (WGS) entry which is preliminary data.</text>
</comment>
<protein>
    <submittedName>
        <fullName evidence="1">Uncharacterized protein</fullName>
    </submittedName>
</protein>
<evidence type="ECO:0000313" key="1">
    <source>
        <dbReference type="EMBL" id="GMH15757.1"/>
    </source>
</evidence>
<dbReference type="AlphaFoldDB" id="A0AAD3SRE9"/>
<name>A0AAD3SRE9_NEPGR</name>
<evidence type="ECO:0000313" key="2">
    <source>
        <dbReference type="Proteomes" id="UP001279734"/>
    </source>
</evidence>
<keyword evidence="2" id="KW-1185">Reference proteome</keyword>
<proteinExistence type="predicted"/>
<sequence>MQLIYANNDDRAIATSEIDSDERTAFFSSAKSVDLPVQSFRDQWRSLLASDLLLRMIKLRVIQIFSADEIPEKISANFPFCIRSSARRTDSKIIRATLAIVLVNSEGYSSSIFSVRRYSNARVAESVDFASQDDLLSKDFHGRFGKAYLFNNVVVSLGIKNKECDLISMGIIYSAEVNRNFNNGKSRIGESKESKHLWDYLVKNEAHFSKYREDCAASKFLIVMEKAYAETGKYKEGKYILEQERKLKVGW</sequence>
<organism evidence="1 2">
    <name type="scientific">Nepenthes gracilis</name>
    <name type="common">Slender pitcher plant</name>
    <dbReference type="NCBI Taxonomy" id="150966"/>
    <lineage>
        <taxon>Eukaryota</taxon>
        <taxon>Viridiplantae</taxon>
        <taxon>Streptophyta</taxon>
        <taxon>Embryophyta</taxon>
        <taxon>Tracheophyta</taxon>
        <taxon>Spermatophyta</taxon>
        <taxon>Magnoliopsida</taxon>
        <taxon>eudicotyledons</taxon>
        <taxon>Gunneridae</taxon>
        <taxon>Pentapetalae</taxon>
        <taxon>Caryophyllales</taxon>
        <taxon>Nepenthaceae</taxon>
        <taxon>Nepenthes</taxon>
    </lineage>
</organism>
<reference evidence="1" key="1">
    <citation type="submission" date="2023-05" db="EMBL/GenBank/DDBJ databases">
        <title>Nepenthes gracilis genome sequencing.</title>
        <authorList>
            <person name="Fukushima K."/>
        </authorList>
    </citation>
    <scope>NUCLEOTIDE SEQUENCE</scope>
    <source>
        <strain evidence="1">SING2019-196</strain>
    </source>
</reference>
<accession>A0AAD3SRE9</accession>